<comment type="caution">
    <text evidence="1">The sequence shown here is derived from an EMBL/GenBank/DDBJ whole genome shotgun (WGS) entry which is preliminary data.</text>
</comment>
<name>A0A9D1NTB5_9FIRM</name>
<protein>
    <submittedName>
        <fullName evidence="1">Uncharacterized protein</fullName>
    </submittedName>
</protein>
<dbReference type="Pfam" id="PF18941">
    <property type="entry name" value="DUF5688"/>
    <property type="match status" value="1"/>
</dbReference>
<gene>
    <name evidence="1" type="ORF">IAA63_00855</name>
</gene>
<proteinExistence type="predicted"/>
<organism evidence="1 2">
    <name type="scientific">Candidatus Pullilachnospira stercoravium</name>
    <dbReference type="NCBI Taxonomy" id="2840913"/>
    <lineage>
        <taxon>Bacteria</taxon>
        <taxon>Bacillati</taxon>
        <taxon>Bacillota</taxon>
        <taxon>Clostridia</taxon>
        <taxon>Lachnospirales</taxon>
        <taxon>Lachnospiraceae</taxon>
        <taxon>Lachnospiraceae incertae sedis</taxon>
        <taxon>Candidatus Pullilachnospira</taxon>
    </lineage>
</organism>
<dbReference type="Proteomes" id="UP000886723">
    <property type="component" value="Unassembled WGS sequence"/>
</dbReference>
<dbReference type="InterPro" id="IPR043743">
    <property type="entry name" value="DUF5688"/>
</dbReference>
<dbReference type="AlphaFoldDB" id="A0A9D1NTB5"/>
<reference evidence="1" key="2">
    <citation type="journal article" date="2021" name="PeerJ">
        <title>Extensive microbial diversity within the chicken gut microbiome revealed by metagenomics and culture.</title>
        <authorList>
            <person name="Gilroy R."/>
            <person name="Ravi A."/>
            <person name="Getino M."/>
            <person name="Pursley I."/>
            <person name="Horton D.L."/>
            <person name="Alikhan N.F."/>
            <person name="Baker D."/>
            <person name="Gharbi K."/>
            <person name="Hall N."/>
            <person name="Watson M."/>
            <person name="Adriaenssens E.M."/>
            <person name="Foster-Nyarko E."/>
            <person name="Jarju S."/>
            <person name="Secka A."/>
            <person name="Antonio M."/>
            <person name="Oren A."/>
            <person name="Chaudhuri R.R."/>
            <person name="La Ragione R."/>
            <person name="Hildebrand F."/>
            <person name="Pallen M.J."/>
        </authorList>
    </citation>
    <scope>NUCLEOTIDE SEQUENCE</scope>
    <source>
        <strain evidence="1">ChiBcec2-4451</strain>
    </source>
</reference>
<reference evidence="1" key="1">
    <citation type="submission" date="2020-10" db="EMBL/GenBank/DDBJ databases">
        <authorList>
            <person name="Gilroy R."/>
        </authorList>
    </citation>
    <scope>NUCLEOTIDE SEQUENCE</scope>
    <source>
        <strain evidence="1">ChiBcec2-4451</strain>
    </source>
</reference>
<accession>A0A9D1NTB5</accession>
<dbReference type="EMBL" id="DVON01000022">
    <property type="protein sequence ID" value="HIV11675.1"/>
    <property type="molecule type" value="Genomic_DNA"/>
</dbReference>
<sequence>MDYREFKEELARLVREELGENVRVHFEMLPKNNGVKVEGMVFSQAGSPASPVMYVEEYYHLWEKGVPMEQLVEKMAWNYERYRDRIQLDPRILDDYEAVKDQIFFKLIHYEKNRKLLEEVPHRRILDLALVFYYRLEYRGERATLLIRRQNLSRWGITTGRLEEQAMEITPQKLPPRLMTMADLLGMPQEMPGEGGLIRLPMYVITNSDRNLGAGTILYPKFLKKNTEMLGEEFFILPSSIHECILVPGWTGYRQETLAKMVKEINRDHVDPREVLSDRVYCYRKSSDGIFL</sequence>
<evidence type="ECO:0000313" key="2">
    <source>
        <dbReference type="Proteomes" id="UP000886723"/>
    </source>
</evidence>
<evidence type="ECO:0000313" key="1">
    <source>
        <dbReference type="EMBL" id="HIV11675.1"/>
    </source>
</evidence>